<dbReference type="WBParaSite" id="MBELARI_LOCUS4291">
    <property type="protein sequence ID" value="MBELARI_LOCUS4291"/>
    <property type="gene ID" value="MBELARI_LOCUS4291"/>
</dbReference>
<organism evidence="2 3">
    <name type="scientific">Mesorhabditis belari</name>
    <dbReference type="NCBI Taxonomy" id="2138241"/>
    <lineage>
        <taxon>Eukaryota</taxon>
        <taxon>Metazoa</taxon>
        <taxon>Ecdysozoa</taxon>
        <taxon>Nematoda</taxon>
        <taxon>Chromadorea</taxon>
        <taxon>Rhabditida</taxon>
        <taxon>Rhabditina</taxon>
        <taxon>Rhabditomorpha</taxon>
        <taxon>Rhabditoidea</taxon>
        <taxon>Rhabditidae</taxon>
        <taxon>Mesorhabditinae</taxon>
        <taxon>Mesorhabditis</taxon>
    </lineage>
</organism>
<keyword evidence="2" id="KW-1185">Reference proteome</keyword>
<evidence type="ECO:0000256" key="1">
    <source>
        <dbReference type="SAM" id="MobiDB-lite"/>
    </source>
</evidence>
<feature type="compositionally biased region" description="Basic and acidic residues" evidence="1">
    <location>
        <begin position="1"/>
        <end position="17"/>
    </location>
</feature>
<dbReference type="Proteomes" id="UP000887575">
    <property type="component" value="Unassembled WGS sequence"/>
</dbReference>
<sequence length="755" mass="85231">MSRRDSEDSSPHDELKSRSTTPHSNQNEGNDETMEEDSNEDNGDHCKDPSLITRICDVKFSRPHGDILYRVCWYQGGVLRKTWETEKQMQTWTRDPMVAIVFQDFQFCKQDALKVAMQKKTELETKKSGPGWVYEERPGGAAEDEPEVFYGSSTDQLAGETARLFDPSHKFTETEKMLAKVNTLSGKRLTRSQLNVVRKNEGSDSSAPPSRGTTPVPIRGRKTRGVTKAPPARRGRGRKQAGSTRVEQENADSTVENEVVSDEPIIQFVPSVAFPEEDSPTSSVASNTPSKSPKKSVKKRVTLEDDEDTQPIENKTAAQESNESTSAAQHPIKKRALVGRRVLSLEEMGITTAMIEQASKPFDETKRLVARKAHEELADQVDKIAGSLRNSSIQETFTQAILEGKIERARELVEFHKVCPMSSDFNLLATDRITGQNLLHKVCQISCNDAKVRRPEYTHALCDTAEYLIVSGLDPRQVDSSEKTALQYAIDKKILCRVRRLLALRAPVNIRGIELKNSILYQTYIANNRLIFKLLLDNGANFAPLEHEIRHNKVPFNKFIKEDLLKHFHMLKQRFNDAKRKVLIDIEEVHPVSPMYVANFYEGPKLWFDFHYNAEKIPTAEYFFVLFVATAVVDETNRWHLALWGDSPLETEPVLNDDDMIPIQFIEQYGPMNTASKKSAIFLGTPCVGANRLSITLNQNKGPPPLGNGFAYALSHNWKIVLQMSLLKKSRQKGILKQPTQSVLERAPDAPSSYY</sequence>
<feature type="compositionally biased region" description="Polar residues" evidence="1">
    <location>
        <begin position="241"/>
        <end position="256"/>
    </location>
</feature>
<dbReference type="InterPro" id="IPR036770">
    <property type="entry name" value="Ankyrin_rpt-contain_sf"/>
</dbReference>
<accession>A0AAF3FBF9</accession>
<feature type="region of interest" description="Disordered" evidence="1">
    <location>
        <begin position="1"/>
        <end position="48"/>
    </location>
</feature>
<feature type="compositionally biased region" description="Acidic residues" evidence="1">
    <location>
        <begin position="29"/>
        <end position="41"/>
    </location>
</feature>
<protein>
    <submittedName>
        <fullName evidence="3">Chromo domain-containing protein</fullName>
    </submittedName>
</protein>
<name>A0AAF3FBF9_9BILA</name>
<feature type="region of interest" description="Disordered" evidence="1">
    <location>
        <begin position="275"/>
        <end position="333"/>
    </location>
</feature>
<feature type="compositionally biased region" description="Polar residues" evidence="1">
    <location>
        <begin position="203"/>
        <end position="213"/>
    </location>
</feature>
<proteinExistence type="predicted"/>
<reference evidence="3" key="1">
    <citation type="submission" date="2024-02" db="UniProtKB">
        <authorList>
            <consortium name="WormBaseParasite"/>
        </authorList>
    </citation>
    <scope>IDENTIFICATION</scope>
</reference>
<evidence type="ECO:0000313" key="3">
    <source>
        <dbReference type="WBParaSite" id="MBELARI_LOCUS4291"/>
    </source>
</evidence>
<feature type="compositionally biased region" description="Basic residues" evidence="1">
    <location>
        <begin position="219"/>
        <end position="239"/>
    </location>
</feature>
<dbReference type="SUPFAM" id="SSF48403">
    <property type="entry name" value="Ankyrin repeat"/>
    <property type="match status" value="1"/>
</dbReference>
<evidence type="ECO:0000313" key="2">
    <source>
        <dbReference type="Proteomes" id="UP000887575"/>
    </source>
</evidence>
<feature type="compositionally biased region" description="Polar residues" evidence="1">
    <location>
        <begin position="311"/>
        <end position="328"/>
    </location>
</feature>
<dbReference type="AlphaFoldDB" id="A0AAF3FBF9"/>
<feature type="region of interest" description="Disordered" evidence="1">
    <location>
        <begin position="191"/>
        <end position="262"/>
    </location>
</feature>
<feature type="compositionally biased region" description="Polar residues" evidence="1">
    <location>
        <begin position="18"/>
        <end position="28"/>
    </location>
</feature>
<dbReference type="Gene3D" id="1.25.40.20">
    <property type="entry name" value="Ankyrin repeat-containing domain"/>
    <property type="match status" value="1"/>
</dbReference>